<evidence type="ECO:0000256" key="3">
    <source>
        <dbReference type="ARBA" id="ARBA00022692"/>
    </source>
</evidence>
<feature type="domain" description="Lipid desaturase" evidence="6">
    <location>
        <begin position="152"/>
        <end position="320"/>
    </location>
</feature>
<protein>
    <recommendedName>
        <fullName evidence="6">Lipid desaturase domain-containing protein</fullName>
    </recommendedName>
</protein>
<comment type="similarity">
    <text evidence="2">Belongs to the fatty acid desaturase CarF family.</text>
</comment>
<dbReference type="EMBL" id="HBEW01008753">
    <property type="protein sequence ID" value="CAD8589225.1"/>
    <property type="molecule type" value="Transcribed_RNA"/>
</dbReference>
<evidence type="ECO:0000256" key="2">
    <source>
        <dbReference type="ARBA" id="ARBA00007620"/>
    </source>
</evidence>
<dbReference type="GO" id="GO:0016020">
    <property type="term" value="C:membrane"/>
    <property type="evidence" value="ECO:0007669"/>
    <property type="project" value="UniProtKB-SubCell"/>
</dbReference>
<comment type="subcellular location">
    <subcellularLocation>
        <location evidence="1">Membrane</location>
        <topology evidence="1">Multi-pass membrane protein</topology>
    </subcellularLocation>
</comment>
<evidence type="ECO:0000259" key="6">
    <source>
        <dbReference type="Pfam" id="PF10520"/>
    </source>
</evidence>
<name>A0A7S0KQA8_9CHLO</name>
<dbReference type="InterPro" id="IPR052864">
    <property type="entry name" value="Chloroplast_FAD_CarF"/>
</dbReference>
<accession>A0A7S0KQA8</accession>
<reference evidence="7" key="1">
    <citation type="submission" date="2021-01" db="EMBL/GenBank/DDBJ databases">
        <authorList>
            <person name="Corre E."/>
            <person name="Pelletier E."/>
            <person name="Niang G."/>
            <person name="Scheremetjew M."/>
            <person name="Finn R."/>
            <person name="Kale V."/>
            <person name="Holt S."/>
            <person name="Cochrane G."/>
            <person name="Meng A."/>
            <person name="Brown T."/>
            <person name="Cohen L."/>
        </authorList>
    </citation>
    <scope>NUCLEOTIDE SEQUENCE</scope>
    <source>
        <strain evidence="7">Clade-D-RCC2572</strain>
    </source>
</reference>
<keyword evidence="3" id="KW-0812">Transmembrane</keyword>
<sequence length="341" mass="37380">MMRTRIHTHTTPAVPVVRARASSARVVHASIARVTSPLVTPLRARLSAPTRAIADVDPMSSYDGTSCVLTGPEVDRRSVGEELRAQIKAMGGAQIMDARDFVSTPAQRAQCVALFGSCAALALKGLVFASVDDAGFNDVDAMAMAITIGLAYWTSDLGTGIFHWSVDNYGSKDTPLLGGVIDAFQGHHKYPWTITKRQFANNIHKTCLAPLVFTVPTLLFNDKPTDLVFVGVFTSLVVLSQQFHAWSHTKKSELPEIVMKAQDLGVFVSRRDHGQHHKSPFEGHYCIVSGYWNPILDNSGFFRKLEKVIYNQTGIAPRCWSDDVDFFVQEDAPEGFGDGVL</sequence>
<dbReference type="PANTHER" id="PTHR48140:SF1">
    <property type="entry name" value="FATTY ACID DESATURASE 4, CHLOROPLASTIC-RELATED"/>
    <property type="match status" value="1"/>
</dbReference>
<dbReference type="PANTHER" id="PTHR48140">
    <property type="entry name" value="FATTY ACID DESATURASE 4, CHLOROPLASTIC-RELATED"/>
    <property type="match status" value="1"/>
</dbReference>
<dbReference type="InterPro" id="IPR019547">
    <property type="entry name" value="Lipid_desat"/>
</dbReference>
<evidence type="ECO:0000256" key="5">
    <source>
        <dbReference type="ARBA" id="ARBA00023136"/>
    </source>
</evidence>
<proteinExistence type="inferred from homology"/>
<dbReference type="UniPathway" id="UPA00199"/>
<dbReference type="Pfam" id="PF10520">
    <property type="entry name" value="Lipid_desat"/>
    <property type="match status" value="1"/>
</dbReference>
<organism evidence="7">
    <name type="scientific">Ostreococcus mediterraneus</name>
    <dbReference type="NCBI Taxonomy" id="1486918"/>
    <lineage>
        <taxon>Eukaryota</taxon>
        <taxon>Viridiplantae</taxon>
        <taxon>Chlorophyta</taxon>
        <taxon>Mamiellophyceae</taxon>
        <taxon>Mamiellales</taxon>
        <taxon>Bathycoccaceae</taxon>
        <taxon>Ostreococcus</taxon>
    </lineage>
</organism>
<keyword evidence="4" id="KW-1133">Transmembrane helix</keyword>
<gene>
    <name evidence="7" type="ORF">OMED0929_LOCUS7368</name>
</gene>
<evidence type="ECO:0000256" key="1">
    <source>
        <dbReference type="ARBA" id="ARBA00004141"/>
    </source>
</evidence>
<evidence type="ECO:0000313" key="7">
    <source>
        <dbReference type="EMBL" id="CAD8589225.1"/>
    </source>
</evidence>
<dbReference type="GO" id="GO:0006631">
    <property type="term" value="P:fatty acid metabolic process"/>
    <property type="evidence" value="ECO:0007669"/>
    <property type="project" value="UniProtKB-UniPathway"/>
</dbReference>
<dbReference type="AlphaFoldDB" id="A0A7S0KQA8"/>
<evidence type="ECO:0000256" key="4">
    <source>
        <dbReference type="ARBA" id="ARBA00022989"/>
    </source>
</evidence>
<keyword evidence="5" id="KW-0472">Membrane</keyword>